<dbReference type="PANTHER" id="PTHR47987">
    <property type="entry name" value="OS08G0249100 PROTEIN"/>
    <property type="match status" value="1"/>
</dbReference>
<dbReference type="Proteomes" id="UP000585474">
    <property type="component" value="Unassembled WGS sequence"/>
</dbReference>
<dbReference type="Gene3D" id="1.10.510.10">
    <property type="entry name" value="Transferase(Phosphotransferase) domain 1"/>
    <property type="match status" value="2"/>
</dbReference>
<evidence type="ECO:0000259" key="1">
    <source>
        <dbReference type="PROSITE" id="PS50011"/>
    </source>
</evidence>
<dbReference type="GO" id="GO:0004672">
    <property type="term" value="F:protein kinase activity"/>
    <property type="evidence" value="ECO:0007669"/>
    <property type="project" value="InterPro"/>
</dbReference>
<dbReference type="Pfam" id="PF00069">
    <property type="entry name" value="Pkinase"/>
    <property type="match status" value="1"/>
</dbReference>
<dbReference type="GO" id="GO:0005524">
    <property type="term" value="F:ATP binding"/>
    <property type="evidence" value="ECO:0007669"/>
    <property type="project" value="InterPro"/>
</dbReference>
<protein>
    <submittedName>
        <fullName evidence="2">Protein kinase superfamily protein</fullName>
    </submittedName>
</protein>
<accession>A0A7J0E4A1</accession>
<dbReference type="InterPro" id="IPR000719">
    <property type="entry name" value="Prot_kinase_dom"/>
</dbReference>
<sequence length="423" mass="46868">MGPLINNTATTMKLKIKTLLQKMIWEFGLACFLPSVKDERETEKGSNNSEHNKAWLLAESGGCGADLASGDPQSVHSSFRFSLCSQVELESMNVANNHSSATVLMVNLDNGFTDSRSRELKWRRIESLERSISPVAHTLIRFSYGEILSATRSFSKGRVLGRGALSCVFRGRVGELMIASSLHNPNIVPLVGFCIDPDEGLFLVYKYVSGGSLERYLHEKKRGVKGGPSASMFCELCDFGLATWTAAPSVPFLCKTVKGTFGYLAPEYFQHGKVSDKTDVYAFGVVLLELISGRKPIEARRVQGRKIWSLWAKPLLDQGAIERLVDPQLKLTPKNSNQVSRMVQAAAACINSEESRRPNIDEIIAIIRGEESDCPKRKKSSTNGCIVDCYPQLQQTRSEMTSHLALAMLGVSEFEDDDHLYCR</sequence>
<dbReference type="AlphaFoldDB" id="A0A7J0E4A1"/>
<dbReference type="Pfam" id="PF07714">
    <property type="entry name" value="PK_Tyr_Ser-Thr"/>
    <property type="match status" value="1"/>
</dbReference>
<evidence type="ECO:0000313" key="3">
    <source>
        <dbReference type="Proteomes" id="UP000585474"/>
    </source>
</evidence>
<dbReference type="InterPro" id="IPR046958">
    <property type="entry name" value="RBK1/2/STUNTED"/>
</dbReference>
<dbReference type="PROSITE" id="PS50011">
    <property type="entry name" value="PROTEIN_KINASE_DOM"/>
    <property type="match status" value="1"/>
</dbReference>
<keyword evidence="2" id="KW-0418">Kinase</keyword>
<organism evidence="2 3">
    <name type="scientific">Actinidia rufa</name>
    <dbReference type="NCBI Taxonomy" id="165716"/>
    <lineage>
        <taxon>Eukaryota</taxon>
        <taxon>Viridiplantae</taxon>
        <taxon>Streptophyta</taxon>
        <taxon>Embryophyta</taxon>
        <taxon>Tracheophyta</taxon>
        <taxon>Spermatophyta</taxon>
        <taxon>Magnoliopsida</taxon>
        <taxon>eudicotyledons</taxon>
        <taxon>Gunneridae</taxon>
        <taxon>Pentapetalae</taxon>
        <taxon>asterids</taxon>
        <taxon>Ericales</taxon>
        <taxon>Actinidiaceae</taxon>
        <taxon>Actinidia</taxon>
    </lineage>
</organism>
<evidence type="ECO:0000313" key="2">
    <source>
        <dbReference type="EMBL" id="GFY81102.1"/>
    </source>
</evidence>
<dbReference type="InterPro" id="IPR001245">
    <property type="entry name" value="Ser-Thr/Tyr_kinase_cat_dom"/>
</dbReference>
<gene>
    <name evidence="2" type="ORF">Acr_01g0009110</name>
</gene>
<reference evidence="2 3" key="1">
    <citation type="submission" date="2019-07" db="EMBL/GenBank/DDBJ databases">
        <title>De Novo Assembly of kiwifruit Actinidia rufa.</title>
        <authorList>
            <person name="Sugita-Konishi S."/>
            <person name="Sato K."/>
            <person name="Mori E."/>
            <person name="Abe Y."/>
            <person name="Kisaki G."/>
            <person name="Hamano K."/>
            <person name="Suezawa K."/>
            <person name="Otani M."/>
            <person name="Fukuda T."/>
            <person name="Manabe T."/>
            <person name="Gomi K."/>
            <person name="Tabuchi M."/>
            <person name="Akimitsu K."/>
            <person name="Kataoka I."/>
        </authorList>
    </citation>
    <scope>NUCLEOTIDE SEQUENCE [LARGE SCALE GENOMIC DNA]</scope>
    <source>
        <strain evidence="3">cv. Fuchu</strain>
    </source>
</reference>
<comment type="caution">
    <text evidence="2">The sequence shown here is derived from an EMBL/GenBank/DDBJ whole genome shotgun (WGS) entry which is preliminary data.</text>
</comment>
<dbReference type="InterPro" id="IPR011009">
    <property type="entry name" value="Kinase-like_dom_sf"/>
</dbReference>
<feature type="domain" description="Protein kinase" evidence="1">
    <location>
        <begin position="89"/>
        <end position="367"/>
    </location>
</feature>
<keyword evidence="2" id="KW-0808">Transferase</keyword>
<dbReference type="EMBL" id="BJWL01000001">
    <property type="protein sequence ID" value="GFY81102.1"/>
    <property type="molecule type" value="Genomic_DNA"/>
</dbReference>
<proteinExistence type="predicted"/>
<name>A0A7J0E4A1_9ERIC</name>
<keyword evidence="3" id="KW-1185">Reference proteome</keyword>
<dbReference type="PANTHER" id="PTHR47987:SF37">
    <property type="entry name" value="PROTEIN KINASE DOMAIN-CONTAINING PROTEIN"/>
    <property type="match status" value="1"/>
</dbReference>
<dbReference type="SUPFAM" id="SSF56112">
    <property type="entry name" value="Protein kinase-like (PK-like)"/>
    <property type="match status" value="1"/>
</dbReference>
<dbReference type="OrthoDB" id="4062651at2759"/>